<gene>
    <name evidence="2" type="ORF">GMOD_00008170</name>
</gene>
<organism evidence="2 3">
    <name type="scientific">Pyrenophora seminiperda CCB06</name>
    <dbReference type="NCBI Taxonomy" id="1302712"/>
    <lineage>
        <taxon>Eukaryota</taxon>
        <taxon>Fungi</taxon>
        <taxon>Dikarya</taxon>
        <taxon>Ascomycota</taxon>
        <taxon>Pezizomycotina</taxon>
        <taxon>Dothideomycetes</taxon>
        <taxon>Pleosporomycetidae</taxon>
        <taxon>Pleosporales</taxon>
        <taxon>Pleosporineae</taxon>
        <taxon>Pleosporaceae</taxon>
        <taxon>Pyrenophora</taxon>
    </lineage>
</organism>
<evidence type="ECO:0000313" key="2">
    <source>
        <dbReference type="EMBL" id="RMZ68464.1"/>
    </source>
</evidence>
<evidence type="ECO:0000256" key="1">
    <source>
        <dbReference type="SAM" id="MobiDB-lite"/>
    </source>
</evidence>
<sequence length="222" mass="24936">MASTNPNPNNPPSMLWNPQMTYLPGSLRPPLHPRTLLEQYADESILTFYRAYKPHRPGNYNHDTDISTTIRISNAIDLVDSNPLVLDQIIWGMTHPHDANPGVQDIIEMPVLVDILLVRHFRRHGGLVLPPLEEARKVVEVAEVRAVREKAEGLRWGAGRELVRYPNWRDWRDGRAGLRGGAGGEGEEGKEKEKEKEKEREKGMGGRGRGRGRGRGGARGGY</sequence>
<keyword evidence="3" id="KW-1185">Reference proteome</keyword>
<dbReference type="EMBL" id="KE747816">
    <property type="protein sequence ID" value="RMZ68464.1"/>
    <property type="molecule type" value="Genomic_DNA"/>
</dbReference>
<proteinExistence type="predicted"/>
<dbReference type="AlphaFoldDB" id="A0A3M7M240"/>
<feature type="compositionally biased region" description="Basic and acidic residues" evidence="1">
    <location>
        <begin position="187"/>
        <end position="204"/>
    </location>
</feature>
<evidence type="ECO:0000313" key="3">
    <source>
        <dbReference type="Proteomes" id="UP000265663"/>
    </source>
</evidence>
<protein>
    <submittedName>
        <fullName evidence="2">Uncharacterized protein</fullName>
    </submittedName>
</protein>
<name>A0A3M7M240_9PLEO</name>
<feature type="region of interest" description="Disordered" evidence="1">
    <location>
        <begin position="176"/>
        <end position="222"/>
    </location>
</feature>
<reference evidence="2 3" key="1">
    <citation type="journal article" date="2014" name="PLoS ONE">
        <title>De novo Genome Assembly of the Fungal Plant Pathogen Pyrenophora semeniperda.</title>
        <authorList>
            <person name="Soliai M.M."/>
            <person name="Meyer S.E."/>
            <person name="Udall J.A."/>
            <person name="Elzinga D.E."/>
            <person name="Hermansen R.A."/>
            <person name="Bodily P.M."/>
            <person name="Hart A.A."/>
            <person name="Coleman C.E."/>
        </authorList>
    </citation>
    <scope>NUCLEOTIDE SEQUENCE [LARGE SCALE GENOMIC DNA]</scope>
    <source>
        <strain evidence="2 3">CCB06</strain>
        <tissue evidence="2">Mycelium</tissue>
    </source>
</reference>
<dbReference type="Proteomes" id="UP000265663">
    <property type="component" value="Unassembled WGS sequence"/>
</dbReference>
<accession>A0A3M7M240</accession>
<dbReference type="OrthoDB" id="3681043at2759"/>